<dbReference type="Proteomes" id="UP000076967">
    <property type="component" value="Unassembled WGS sequence"/>
</dbReference>
<dbReference type="InterPro" id="IPR048844">
    <property type="entry name" value="LpdD_chaperone-like"/>
</dbReference>
<accession>A0A168KRD8</accession>
<sequence length="115" mass="12572">MHEYNPEDIVVTEVPIGRDMMLIITGGAAHIGAVSTAYVGLSGEVEVQTSELPGHKEHTISEDLALKAARVLNRTVTVAMGIHYDDISKEEIMDIIAIVNGKMDVFLRQESKLRA</sequence>
<evidence type="ECO:0000259" key="1">
    <source>
        <dbReference type="Pfam" id="PF21758"/>
    </source>
</evidence>
<dbReference type="RefSeq" id="WP_068532908.1">
    <property type="nucleotide sequence ID" value="NZ_LVJH01000021.1"/>
</dbReference>
<dbReference type="OrthoDB" id="2474789at2"/>
<dbReference type="STRING" id="494026.PGLA_11865"/>
<evidence type="ECO:0000313" key="3">
    <source>
        <dbReference type="Proteomes" id="UP000076967"/>
    </source>
</evidence>
<dbReference type="EMBL" id="LVJH01000021">
    <property type="protein sequence ID" value="OAB42367.1"/>
    <property type="molecule type" value="Genomic_DNA"/>
</dbReference>
<comment type="caution">
    <text evidence="2">The sequence shown here is derived from an EMBL/GenBank/DDBJ whole genome shotgun (WGS) entry which is preliminary data.</text>
</comment>
<protein>
    <recommendedName>
        <fullName evidence="1">Prenylated flavin chaperone LpdD-like domain-containing protein</fullName>
    </recommendedName>
</protein>
<organism evidence="2 3">
    <name type="scientific">Paenibacillus glacialis</name>
    <dbReference type="NCBI Taxonomy" id="494026"/>
    <lineage>
        <taxon>Bacteria</taxon>
        <taxon>Bacillati</taxon>
        <taxon>Bacillota</taxon>
        <taxon>Bacilli</taxon>
        <taxon>Bacillales</taxon>
        <taxon>Paenibacillaceae</taxon>
        <taxon>Paenibacillus</taxon>
    </lineage>
</organism>
<name>A0A168KRD8_9BACL</name>
<dbReference type="Pfam" id="PF21758">
    <property type="entry name" value="PAC_bac"/>
    <property type="match status" value="1"/>
</dbReference>
<proteinExistence type="predicted"/>
<gene>
    <name evidence="2" type="ORF">PGLA_11865</name>
</gene>
<reference evidence="2 3" key="1">
    <citation type="submission" date="2016-03" db="EMBL/GenBank/DDBJ databases">
        <title>Draft genome sequence of Paenibacillus glacialis DSM 22343.</title>
        <authorList>
            <person name="Shin S.-K."/>
            <person name="Yi H."/>
        </authorList>
    </citation>
    <scope>NUCLEOTIDE SEQUENCE [LARGE SCALE GENOMIC DNA]</scope>
    <source>
        <strain evidence="2 3">DSM 22343</strain>
    </source>
</reference>
<dbReference type="AlphaFoldDB" id="A0A168KRD8"/>
<keyword evidence="3" id="KW-1185">Reference proteome</keyword>
<evidence type="ECO:0000313" key="2">
    <source>
        <dbReference type="EMBL" id="OAB42367.1"/>
    </source>
</evidence>
<feature type="domain" description="Prenylated flavin chaperone LpdD-like" evidence="1">
    <location>
        <begin position="8"/>
        <end position="107"/>
    </location>
</feature>